<keyword evidence="4 15" id="KW-0028">Amino-acid biosynthesis</keyword>
<evidence type="ECO:0000256" key="13">
    <source>
        <dbReference type="ARBA" id="ARBA00057160"/>
    </source>
</evidence>
<dbReference type="RefSeq" id="WP_126990215.1">
    <property type="nucleotide sequence ID" value="NZ_JTFC01000026.1"/>
</dbReference>
<dbReference type="PANTHER" id="PTHR11493">
    <property type="entry name" value="SULFITE REDUCTASE [NADPH] SUBUNIT BETA-RELATED"/>
    <property type="match status" value="1"/>
</dbReference>
<evidence type="ECO:0000313" key="19">
    <source>
        <dbReference type="Proteomes" id="UP000288623"/>
    </source>
</evidence>
<proteinExistence type="inferred from homology"/>
<evidence type="ECO:0000256" key="2">
    <source>
        <dbReference type="ARBA" id="ARBA00010429"/>
    </source>
</evidence>
<keyword evidence="7 15" id="KW-0521">NADP</keyword>
<feature type="binding site" evidence="15">
    <location>
        <position position="433"/>
    </location>
    <ligand>
        <name>[4Fe-4S] cluster</name>
        <dbReference type="ChEBI" id="CHEBI:49883"/>
    </ligand>
</feature>
<dbReference type="Gene3D" id="3.30.413.10">
    <property type="entry name" value="Sulfite Reductase Hemoprotein, domain 1"/>
    <property type="match status" value="2"/>
</dbReference>
<dbReference type="InterPro" id="IPR045854">
    <property type="entry name" value="NO2/SO3_Rdtase_4Fe4S_sf"/>
</dbReference>
<keyword evidence="3 15" id="KW-0004">4Fe-4S</keyword>
<keyword evidence="19" id="KW-1185">Reference proteome</keyword>
<reference evidence="18 19" key="1">
    <citation type="submission" date="2014-11" db="EMBL/GenBank/DDBJ databases">
        <title>Genome sequence and analysis of novel Kurthia sp.</title>
        <authorList>
            <person name="Lawson J.N."/>
            <person name="Gonzalez J.E."/>
            <person name="Rinauldi L."/>
            <person name="Xuan Z."/>
            <person name="Firman A."/>
            <person name="Shaddox L."/>
            <person name="Trudeau A."/>
            <person name="Shah S."/>
            <person name="Reiman D."/>
        </authorList>
    </citation>
    <scope>NUCLEOTIDE SEQUENCE [LARGE SCALE GENOMIC DNA]</scope>
    <source>
        <strain evidence="18 19">3B1D</strain>
    </source>
</reference>
<evidence type="ECO:0000256" key="14">
    <source>
        <dbReference type="ARBA" id="ARBA00062253"/>
    </source>
</evidence>
<evidence type="ECO:0000256" key="15">
    <source>
        <dbReference type="HAMAP-Rule" id="MF_01540"/>
    </source>
</evidence>
<evidence type="ECO:0000313" key="18">
    <source>
        <dbReference type="EMBL" id="RUS57314.1"/>
    </source>
</evidence>
<dbReference type="FunFam" id="3.30.413.10:FF:000004">
    <property type="entry name" value="Sulfite reductase [NADPH] hemoprotein beta-component"/>
    <property type="match status" value="1"/>
</dbReference>
<comment type="pathway">
    <text evidence="1 15">Sulfur metabolism; hydrogen sulfide biosynthesis; hydrogen sulfide from sulfite (NADPH route): step 1/1.</text>
</comment>
<dbReference type="GO" id="GO:0050311">
    <property type="term" value="F:sulfite reductase (ferredoxin) activity"/>
    <property type="evidence" value="ECO:0007669"/>
    <property type="project" value="TreeGrafter"/>
</dbReference>
<comment type="function">
    <text evidence="13 15">Component of the sulfite reductase complex that catalyzes the 6-electron reduction of sulfite to sulfide. This is one of several activities required for the biosynthesis of L-cysteine from sulfate.</text>
</comment>
<evidence type="ECO:0000256" key="6">
    <source>
        <dbReference type="ARBA" id="ARBA00022723"/>
    </source>
</evidence>
<dbReference type="Proteomes" id="UP000288623">
    <property type="component" value="Unassembled WGS sequence"/>
</dbReference>
<dbReference type="FunFam" id="3.30.413.10:FF:000003">
    <property type="entry name" value="Sulfite reductase [NADPH] hemoprotein beta-component"/>
    <property type="match status" value="1"/>
</dbReference>
<dbReference type="GO" id="GO:0000103">
    <property type="term" value="P:sulfate assimilation"/>
    <property type="evidence" value="ECO:0007669"/>
    <property type="project" value="UniProtKB-UniRule"/>
</dbReference>
<feature type="binding site" evidence="15">
    <location>
        <position position="439"/>
    </location>
    <ligand>
        <name>[4Fe-4S] cluster</name>
        <dbReference type="ChEBI" id="CHEBI:49883"/>
    </ligand>
</feature>
<dbReference type="GO" id="GO:0020037">
    <property type="term" value="F:heme binding"/>
    <property type="evidence" value="ECO:0007669"/>
    <property type="project" value="InterPro"/>
</dbReference>
<gene>
    <name evidence="15" type="primary">cysI</name>
    <name evidence="18" type="ORF">QI30_06970</name>
</gene>
<evidence type="ECO:0000256" key="12">
    <source>
        <dbReference type="ARBA" id="ARBA00052219"/>
    </source>
</evidence>
<accession>A0A433RVL4</accession>
<evidence type="ECO:0000259" key="16">
    <source>
        <dbReference type="Pfam" id="PF01077"/>
    </source>
</evidence>
<keyword evidence="11 15" id="KW-0198">Cysteine biosynthesis</keyword>
<sequence>MTKKVEAPQGKPSANEIFKDESNFLRGTIEQSFKEPLSGKIPEMDTQLIKFHGSYMQDNRDERLTRQKKKLEPSYQFMVRVRTPGGTATPEQWLMMDEAANTIGNGTLKVTTRQAFQIHGIVKWNVKTFMQKMDSVLLDSLAACGDVNRNVMNGVNPHQSATHAEIYDYAAQISEHLLPRTQAYHEIWLDGEKVAGTPDIEPIYGEHYLPRKFKIGLAVPPSNDVDVYSQDIGLIAIVEDGELQGFNIAVGGGMGMTHGEQETYPQLARTIGYVAKEKIVDTCEKILTIQRDYGNRTNRKNARFKYTIDRVGIEWFKEELNRRLGYDVEPTREAVFESRGDDYGWTKGTDGKWHFTLFIENGRIKDVDGYPLMTGIREIAKVHTGEFRMTANQNLMIANVTPQKKRVIQKLIEDYNLTDGKHYSAIRRNSIACVSLPTCGLAMAEAERYLPGLITKIDAIIDEAGLHEEEIVIRMSGCPNGCSRAAMAEIGFIGKGPGRYNMYLGASFIGDRLSKMYLENIDEERILAELTTLLNRYATEREEGEHFGDFVVRIGVVTATTDGTNFHANAPAHA</sequence>
<dbReference type="InterPro" id="IPR036136">
    <property type="entry name" value="Nit/Sulf_reduc_fer-like_dom_sf"/>
</dbReference>
<dbReference type="EC" id="1.8.1.2" evidence="15"/>
<evidence type="ECO:0000256" key="3">
    <source>
        <dbReference type="ARBA" id="ARBA00022485"/>
    </source>
</evidence>
<comment type="cofactor">
    <cofactor evidence="15">
        <name>siroheme</name>
        <dbReference type="ChEBI" id="CHEBI:60052"/>
    </cofactor>
    <text evidence="15">Binds 1 siroheme per subunit.</text>
</comment>
<keyword evidence="5 15" id="KW-0349">Heme</keyword>
<dbReference type="AlphaFoldDB" id="A0A433RVL4"/>
<dbReference type="InterPro" id="IPR005117">
    <property type="entry name" value="NiRdtase/SiRdtase_haem-b_fer"/>
</dbReference>
<keyword evidence="10 15" id="KW-0411">Iron-sulfur</keyword>
<dbReference type="UniPathway" id="UPA00140">
    <property type="reaction ID" value="UER00207"/>
</dbReference>
<dbReference type="PROSITE" id="PS00365">
    <property type="entry name" value="NIR_SIR"/>
    <property type="match status" value="1"/>
</dbReference>
<dbReference type="InterPro" id="IPR006067">
    <property type="entry name" value="NO2/SO3_Rdtase_4Fe4S_dom"/>
</dbReference>
<dbReference type="InterPro" id="IPR045169">
    <property type="entry name" value="NO2/SO3_Rdtase_4Fe4S_prot"/>
</dbReference>
<feature type="domain" description="Nitrite/Sulfite reductase ferredoxin-like" evidence="17">
    <location>
        <begin position="349"/>
        <end position="413"/>
    </location>
</feature>
<evidence type="ECO:0000259" key="17">
    <source>
        <dbReference type="Pfam" id="PF03460"/>
    </source>
</evidence>
<dbReference type="InterPro" id="IPR011786">
    <property type="entry name" value="CysI"/>
</dbReference>
<comment type="subunit">
    <text evidence="14 15">Alpha(8)-beta(8). The alpha component is a flavoprotein, the beta component is a hemoprotein.</text>
</comment>
<dbReference type="Pfam" id="PF03460">
    <property type="entry name" value="NIR_SIR_ferr"/>
    <property type="match status" value="2"/>
</dbReference>
<dbReference type="EMBL" id="JTFC01000026">
    <property type="protein sequence ID" value="RUS57314.1"/>
    <property type="molecule type" value="Genomic_DNA"/>
</dbReference>
<dbReference type="GO" id="GO:0046872">
    <property type="term" value="F:metal ion binding"/>
    <property type="evidence" value="ECO:0007669"/>
    <property type="project" value="UniProtKB-KW"/>
</dbReference>
<comment type="catalytic activity">
    <reaction evidence="12 15">
        <text>hydrogen sulfide + 3 NADP(+) + 3 H2O = sulfite + 3 NADPH + 4 H(+)</text>
        <dbReference type="Rhea" id="RHEA:13801"/>
        <dbReference type="ChEBI" id="CHEBI:15377"/>
        <dbReference type="ChEBI" id="CHEBI:15378"/>
        <dbReference type="ChEBI" id="CHEBI:17359"/>
        <dbReference type="ChEBI" id="CHEBI:29919"/>
        <dbReference type="ChEBI" id="CHEBI:57783"/>
        <dbReference type="ChEBI" id="CHEBI:58349"/>
        <dbReference type="EC" id="1.8.1.2"/>
    </reaction>
</comment>
<evidence type="ECO:0000256" key="7">
    <source>
        <dbReference type="ARBA" id="ARBA00022857"/>
    </source>
</evidence>
<evidence type="ECO:0000256" key="11">
    <source>
        <dbReference type="ARBA" id="ARBA00023192"/>
    </source>
</evidence>
<evidence type="ECO:0000256" key="4">
    <source>
        <dbReference type="ARBA" id="ARBA00022605"/>
    </source>
</evidence>
<keyword evidence="8 15" id="KW-0560">Oxidoreductase</keyword>
<feature type="domain" description="Nitrite/sulphite reductase 4Fe-4S" evidence="16">
    <location>
        <begin position="173"/>
        <end position="325"/>
    </location>
</feature>
<comment type="cofactor">
    <cofactor evidence="15">
        <name>[4Fe-4S] cluster</name>
        <dbReference type="ChEBI" id="CHEBI:49883"/>
    </cofactor>
    <text evidence="15">Binds 1 [4Fe-4S] cluster per subunit.</text>
</comment>
<dbReference type="NCBIfam" id="NF010029">
    <property type="entry name" value="PRK13504.1"/>
    <property type="match status" value="1"/>
</dbReference>
<dbReference type="GO" id="GO:0004783">
    <property type="term" value="F:sulfite reductase (NADPH) activity"/>
    <property type="evidence" value="ECO:0007669"/>
    <property type="project" value="UniProtKB-UniRule"/>
</dbReference>
<comment type="caution">
    <text evidence="18">The sequence shown here is derived from an EMBL/GenBank/DDBJ whole genome shotgun (WGS) entry which is preliminary data.</text>
</comment>
<dbReference type="GO" id="GO:0070814">
    <property type="term" value="P:hydrogen sulfide biosynthetic process"/>
    <property type="evidence" value="ECO:0007669"/>
    <property type="project" value="UniProtKB-UniRule"/>
</dbReference>
<feature type="binding site" evidence="15">
    <location>
        <position position="482"/>
    </location>
    <ligand>
        <name>[4Fe-4S] cluster</name>
        <dbReference type="ChEBI" id="CHEBI:49883"/>
    </ligand>
</feature>
<feature type="domain" description="Nitrite/Sulfite reductase ferredoxin-like" evidence="17">
    <location>
        <begin position="74"/>
        <end position="134"/>
    </location>
</feature>
<organism evidence="18 19">
    <name type="scientific">Candidatus Kurthia intestinigallinarum</name>
    <dbReference type="NCBI Taxonomy" id="1562256"/>
    <lineage>
        <taxon>Bacteria</taxon>
        <taxon>Bacillati</taxon>
        <taxon>Bacillota</taxon>
        <taxon>Bacilli</taxon>
        <taxon>Bacillales</taxon>
        <taxon>Caryophanaceae</taxon>
        <taxon>Kurthia</taxon>
    </lineage>
</organism>
<comment type="similarity">
    <text evidence="2 15">Belongs to the nitrite and sulfite reductase 4Fe-4S domain family.</text>
</comment>
<dbReference type="InterPro" id="IPR006066">
    <property type="entry name" value="NO2/SO3_Rdtase_FeS/sirohaem_BS"/>
</dbReference>
<dbReference type="Pfam" id="PF01077">
    <property type="entry name" value="NIR_SIR"/>
    <property type="match status" value="1"/>
</dbReference>
<dbReference type="SUPFAM" id="SSF56014">
    <property type="entry name" value="Nitrite and sulphite reductase 4Fe-4S domain-like"/>
    <property type="match status" value="2"/>
</dbReference>
<evidence type="ECO:0000256" key="5">
    <source>
        <dbReference type="ARBA" id="ARBA00022617"/>
    </source>
</evidence>
<evidence type="ECO:0000256" key="9">
    <source>
        <dbReference type="ARBA" id="ARBA00023004"/>
    </source>
</evidence>
<evidence type="ECO:0000256" key="8">
    <source>
        <dbReference type="ARBA" id="ARBA00023002"/>
    </source>
</evidence>
<evidence type="ECO:0000256" key="1">
    <source>
        <dbReference type="ARBA" id="ARBA00004774"/>
    </source>
</evidence>
<dbReference type="PRINTS" id="PR00397">
    <property type="entry name" value="SIROHAEM"/>
</dbReference>
<dbReference type="GO" id="GO:0019344">
    <property type="term" value="P:cysteine biosynthetic process"/>
    <property type="evidence" value="ECO:0007669"/>
    <property type="project" value="UniProtKB-KW"/>
</dbReference>
<evidence type="ECO:0000256" key="10">
    <source>
        <dbReference type="ARBA" id="ARBA00023014"/>
    </source>
</evidence>
<protein>
    <recommendedName>
        <fullName evidence="15">Sulfite reductase [NADPH] hemoprotein beta-component</fullName>
        <shortName evidence="15">SiR-HP</shortName>
        <shortName evidence="15">SiRHP</shortName>
        <ecNumber evidence="15">1.8.1.2</ecNumber>
    </recommendedName>
</protein>
<dbReference type="HAMAP" id="MF_01540">
    <property type="entry name" value="CysI"/>
    <property type="match status" value="1"/>
</dbReference>
<feature type="binding site" evidence="15">
    <location>
        <position position="478"/>
    </location>
    <ligand>
        <name>[4Fe-4S] cluster</name>
        <dbReference type="ChEBI" id="CHEBI:49883"/>
    </ligand>
</feature>
<dbReference type="GO" id="GO:0051539">
    <property type="term" value="F:4 iron, 4 sulfur cluster binding"/>
    <property type="evidence" value="ECO:0007669"/>
    <property type="project" value="UniProtKB-KW"/>
</dbReference>
<dbReference type="GO" id="GO:0009337">
    <property type="term" value="C:sulfite reductase complex (NADPH)"/>
    <property type="evidence" value="ECO:0007669"/>
    <property type="project" value="InterPro"/>
</dbReference>
<keyword evidence="6 15" id="KW-0479">Metal-binding</keyword>
<dbReference type="SUPFAM" id="SSF55124">
    <property type="entry name" value="Nitrite/Sulfite reductase N-terminal domain-like"/>
    <property type="match status" value="2"/>
</dbReference>
<keyword evidence="9 15" id="KW-0408">Iron</keyword>
<dbReference type="NCBIfam" id="TIGR02041">
    <property type="entry name" value="CysI"/>
    <property type="match status" value="1"/>
</dbReference>
<name>A0A433RVL4_9BACL</name>
<dbReference type="OrthoDB" id="9803707at2"/>
<dbReference type="PANTHER" id="PTHR11493:SF47">
    <property type="entry name" value="SULFITE REDUCTASE [NADPH] SUBUNIT BETA"/>
    <property type="match status" value="1"/>
</dbReference>
<feature type="binding site" description="axial binding residue" evidence="15">
    <location>
        <position position="482"/>
    </location>
    <ligand>
        <name>siroheme</name>
        <dbReference type="ChEBI" id="CHEBI:60052"/>
    </ligand>
    <ligandPart>
        <name>Fe</name>
        <dbReference type="ChEBI" id="CHEBI:18248"/>
    </ligandPart>
</feature>
<dbReference type="GO" id="GO:0050661">
    <property type="term" value="F:NADP binding"/>
    <property type="evidence" value="ECO:0007669"/>
    <property type="project" value="InterPro"/>
</dbReference>